<evidence type="ECO:0000256" key="1">
    <source>
        <dbReference type="SAM" id="MobiDB-lite"/>
    </source>
</evidence>
<accession>A0AAV7ECL3</accession>
<reference evidence="2 3" key="1">
    <citation type="submission" date="2021-07" db="EMBL/GenBank/DDBJ databases">
        <title>The Aristolochia fimbriata genome: insights into angiosperm evolution, floral development and chemical biosynthesis.</title>
        <authorList>
            <person name="Jiao Y."/>
        </authorList>
    </citation>
    <scope>NUCLEOTIDE SEQUENCE [LARGE SCALE GENOMIC DNA]</scope>
    <source>
        <strain evidence="2">IBCAS-2021</strain>
        <tissue evidence="2">Leaf</tissue>
    </source>
</reference>
<dbReference type="GO" id="GO:0004309">
    <property type="term" value="F:exopolyphosphatase activity"/>
    <property type="evidence" value="ECO:0007669"/>
    <property type="project" value="TreeGrafter"/>
</dbReference>
<feature type="compositionally biased region" description="Basic and acidic residues" evidence="1">
    <location>
        <begin position="68"/>
        <end position="92"/>
    </location>
</feature>
<feature type="region of interest" description="Disordered" evidence="1">
    <location>
        <begin position="1"/>
        <end position="139"/>
    </location>
</feature>
<evidence type="ECO:0000313" key="2">
    <source>
        <dbReference type="EMBL" id="KAG9446585.1"/>
    </source>
</evidence>
<keyword evidence="3" id="KW-1185">Reference proteome</keyword>
<proteinExistence type="predicted"/>
<comment type="caution">
    <text evidence="2">The sequence shown here is derived from an EMBL/GenBank/DDBJ whole genome shotgun (WGS) entry which is preliminary data.</text>
</comment>
<organism evidence="2 3">
    <name type="scientific">Aristolochia fimbriata</name>
    <name type="common">White veined hardy Dutchman's pipe vine</name>
    <dbReference type="NCBI Taxonomy" id="158543"/>
    <lineage>
        <taxon>Eukaryota</taxon>
        <taxon>Viridiplantae</taxon>
        <taxon>Streptophyta</taxon>
        <taxon>Embryophyta</taxon>
        <taxon>Tracheophyta</taxon>
        <taxon>Spermatophyta</taxon>
        <taxon>Magnoliopsida</taxon>
        <taxon>Magnoliidae</taxon>
        <taxon>Piperales</taxon>
        <taxon>Aristolochiaceae</taxon>
        <taxon>Aristolochia</taxon>
    </lineage>
</organism>
<dbReference type="SUPFAM" id="SSF64182">
    <property type="entry name" value="DHH phosphoesterases"/>
    <property type="match status" value="1"/>
</dbReference>
<feature type="region of interest" description="Disordered" evidence="1">
    <location>
        <begin position="217"/>
        <end position="254"/>
    </location>
</feature>
<evidence type="ECO:0000313" key="3">
    <source>
        <dbReference type="Proteomes" id="UP000825729"/>
    </source>
</evidence>
<dbReference type="GO" id="GO:0005737">
    <property type="term" value="C:cytoplasm"/>
    <property type="evidence" value="ECO:0007669"/>
    <property type="project" value="TreeGrafter"/>
</dbReference>
<gene>
    <name evidence="2" type="ORF">H6P81_012713</name>
</gene>
<dbReference type="AlphaFoldDB" id="A0AAV7ECL3"/>
<protein>
    <submittedName>
        <fullName evidence="2">Uncharacterized protein</fullName>
    </submittedName>
</protein>
<sequence length="608" mass="67887">MERGALNRDPTINMQKKLVESRRSRWSMPEPESKPVPEPVPDITALMNDWFYGSGSKEQKSPNLNSERTVEDDRSGDSSKLTHEEWLQEAKRMVAASPSRSNSPSRLGGSPRFAAAQQSEFVPQSALDRRDPLSRSARRHRAIEGFSGEILSKSVKHSRNKSSSFEQTVEKSPAASVQQWLTNILKPNNGAEPKYEQNSQVPDDLDINQMAKQLSRRKSRFHDDPSAAQATIPQPISRRTFKTQPGLENPVLSPPKHLIESAHRRSISSSTCSIDKFSKLEADAVQPGQLVAELRLMEEVGSLNLFLKEQRAVLTRISRGEIPAKAKIILSGSSNSTSSMVAAISYAWLLENKEKKEEEGEIMVPVMNIKRRRMWNQRQAAWLLHHVGIDVKSLLFSDEVDLESLLMARQLNVLVVGQDILKTNGEVGSLCTLLTDNFCEEAYDLLEETPSLRKLLLAGILLDTHNLNFAAKLPTNRDAEAVQLLLVGFPPTLRFELSDQLMRDQKDESFLDVLRANYGKPPRTRCEENGEFTEQRVSVRISTSNPNYQQLNRITSGKGSSCGDATNSGKTIEPCVPSPSPSSKNTAEPPARPKNSFFLAKWFGFGSK</sequence>
<feature type="compositionally biased region" description="Polar residues" evidence="1">
    <location>
        <begin position="549"/>
        <end position="570"/>
    </location>
</feature>
<feature type="region of interest" description="Disordered" evidence="1">
    <location>
        <begin position="549"/>
        <end position="593"/>
    </location>
</feature>
<dbReference type="EMBL" id="JAINDJ010000005">
    <property type="protein sequence ID" value="KAG9446585.1"/>
    <property type="molecule type" value="Genomic_DNA"/>
</dbReference>
<name>A0AAV7ECL3_ARIFI</name>
<dbReference type="InterPro" id="IPR038763">
    <property type="entry name" value="DHH_sf"/>
</dbReference>
<feature type="region of interest" description="Disordered" evidence="1">
    <location>
        <begin position="153"/>
        <end position="173"/>
    </location>
</feature>
<dbReference type="PANTHER" id="PTHR12112">
    <property type="entry name" value="BNIP - RELATED"/>
    <property type="match status" value="1"/>
</dbReference>
<dbReference type="Proteomes" id="UP000825729">
    <property type="component" value="Unassembled WGS sequence"/>
</dbReference>
<feature type="compositionally biased region" description="Low complexity" evidence="1">
    <location>
        <begin position="97"/>
        <end position="112"/>
    </location>
</feature>
<dbReference type="Gene3D" id="3.90.1640.10">
    <property type="entry name" value="inorganic pyrophosphatase (n-terminal core)"/>
    <property type="match status" value="2"/>
</dbReference>
<dbReference type="PANTHER" id="PTHR12112:SF39">
    <property type="entry name" value="EG:152A3.5 PROTEIN (FBGN0003116_PN PROTEIN)"/>
    <property type="match status" value="1"/>
</dbReference>